<dbReference type="OrthoDB" id="9806249at2"/>
<name>A0A0P6Y4Z0_9CHLR</name>
<sequence length="315" mass="33514">MTLPLSPEKRLLVIGAASLDVVGRPFDNLQSGTSVPGQVRPSFGGVARNVAENLARLGLPVSLISAVGEDPIGRQLLEYTASVGVDTSACLRVSDYGTASYVGVLTREGDLEYGLDDMRILSRLTAEHLKSQEALFRAASLVFVDANLSKPALRAIFQIARRAKIPVFVDATSVTLAPRLLPFLPRLTFLTANRLEATALLQGSIQVNDRFTALEAARAFIRLGVQIAVIALAEFGVCYATSETSGHVPAIRTRVIDPTGAGDAMTAAIIFGLMNNMDIDEAVRLGVSAASLTLSHPGSVSPLLSLESLYERLII</sequence>
<evidence type="ECO:0000259" key="3">
    <source>
        <dbReference type="Pfam" id="PF00294"/>
    </source>
</evidence>
<dbReference type="STRING" id="869279.SE15_04820"/>
<evidence type="ECO:0000256" key="2">
    <source>
        <dbReference type="ARBA" id="ARBA00022777"/>
    </source>
</evidence>
<reference evidence="4 5" key="1">
    <citation type="submission" date="2015-07" db="EMBL/GenBank/DDBJ databases">
        <title>Whole genome sequence of Thermanaerothrix daxensis DSM 23592.</title>
        <authorList>
            <person name="Hemp J."/>
            <person name="Ward L.M."/>
            <person name="Pace L.A."/>
            <person name="Fischer W.W."/>
        </authorList>
    </citation>
    <scope>NUCLEOTIDE SEQUENCE [LARGE SCALE GENOMIC DNA]</scope>
    <source>
        <strain evidence="4 5">GNS-1</strain>
    </source>
</reference>
<comment type="caution">
    <text evidence="4">The sequence shown here is derived from an EMBL/GenBank/DDBJ whole genome shotgun (WGS) entry which is preliminary data.</text>
</comment>
<dbReference type="EMBL" id="LGKO01000002">
    <property type="protein sequence ID" value="KPL84435.1"/>
    <property type="molecule type" value="Genomic_DNA"/>
</dbReference>
<dbReference type="InterPro" id="IPR011611">
    <property type="entry name" value="PfkB_dom"/>
</dbReference>
<dbReference type="PROSITE" id="PS00583">
    <property type="entry name" value="PFKB_KINASES_1"/>
    <property type="match status" value="1"/>
</dbReference>
<dbReference type="PROSITE" id="PS00584">
    <property type="entry name" value="PFKB_KINASES_2"/>
    <property type="match status" value="1"/>
</dbReference>
<gene>
    <name evidence="4" type="ORF">SE15_04820</name>
</gene>
<dbReference type="Pfam" id="PF00294">
    <property type="entry name" value="PfkB"/>
    <property type="match status" value="1"/>
</dbReference>
<keyword evidence="1" id="KW-0808">Transferase</keyword>
<keyword evidence="5" id="KW-1185">Reference proteome</keyword>
<dbReference type="Gene3D" id="3.40.1190.20">
    <property type="match status" value="1"/>
</dbReference>
<dbReference type="GO" id="GO:0016301">
    <property type="term" value="F:kinase activity"/>
    <property type="evidence" value="ECO:0007669"/>
    <property type="project" value="UniProtKB-KW"/>
</dbReference>
<dbReference type="AlphaFoldDB" id="A0A0P6Y4Z0"/>
<accession>A0A0P6Y4Z0</accession>
<dbReference type="Proteomes" id="UP000050544">
    <property type="component" value="Unassembled WGS sequence"/>
</dbReference>
<dbReference type="PANTHER" id="PTHR10584">
    <property type="entry name" value="SUGAR KINASE"/>
    <property type="match status" value="1"/>
</dbReference>
<evidence type="ECO:0000313" key="4">
    <source>
        <dbReference type="EMBL" id="KPL84435.1"/>
    </source>
</evidence>
<dbReference type="RefSeq" id="WP_054520949.1">
    <property type="nucleotide sequence ID" value="NZ_LGKO01000002.1"/>
</dbReference>
<feature type="domain" description="Carbohydrate kinase PfkB" evidence="3">
    <location>
        <begin position="10"/>
        <end position="302"/>
    </location>
</feature>
<dbReference type="InterPro" id="IPR002173">
    <property type="entry name" value="Carboh/pur_kinase_PfkB_CS"/>
</dbReference>
<dbReference type="PANTHER" id="PTHR10584:SF166">
    <property type="entry name" value="RIBOKINASE"/>
    <property type="match status" value="1"/>
</dbReference>
<proteinExistence type="predicted"/>
<protein>
    <recommendedName>
        <fullName evidence="3">Carbohydrate kinase PfkB domain-containing protein</fullName>
    </recommendedName>
</protein>
<dbReference type="InterPro" id="IPR029056">
    <property type="entry name" value="Ribokinase-like"/>
</dbReference>
<dbReference type="SUPFAM" id="SSF53613">
    <property type="entry name" value="Ribokinase-like"/>
    <property type="match status" value="1"/>
</dbReference>
<evidence type="ECO:0000313" key="5">
    <source>
        <dbReference type="Proteomes" id="UP000050544"/>
    </source>
</evidence>
<evidence type="ECO:0000256" key="1">
    <source>
        <dbReference type="ARBA" id="ARBA00022679"/>
    </source>
</evidence>
<dbReference type="CDD" id="cd01941">
    <property type="entry name" value="YeiC_kinase_like"/>
    <property type="match status" value="1"/>
</dbReference>
<organism evidence="4 5">
    <name type="scientific">Thermanaerothrix daxensis</name>
    <dbReference type="NCBI Taxonomy" id="869279"/>
    <lineage>
        <taxon>Bacteria</taxon>
        <taxon>Bacillati</taxon>
        <taxon>Chloroflexota</taxon>
        <taxon>Anaerolineae</taxon>
        <taxon>Anaerolineales</taxon>
        <taxon>Anaerolineaceae</taxon>
        <taxon>Thermanaerothrix</taxon>
    </lineage>
</organism>
<keyword evidence="2" id="KW-0418">Kinase</keyword>